<dbReference type="PANTHER" id="PTHR34117:SF1">
    <property type="entry name" value="STYLE CELL-CYCLE INHIBITOR 1"/>
    <property type="match status" value="1"/>
</dbReference>
<feature type="compositionally biased region" description="Basic and acidic residues" evidence="1">
    <location>
        <begin position="30"/>
        <end position="45"/>
    </location>
</feature>
<dbReference type="Proteomes" id="UP001151518">
    <property type="component" value="Unassembled WGS sequence"/>
</dbReference>
<reference evidence="2" key="1">
    <citation type="submission" date="2022-07" db="EMBL/GenBank/DDBJ databases">
        <title>Phylogenomic reconstructions and comparative analyses of Kickxellomycotina fungi.</title>
        <authorList>
            <person name="Reynolds N.K."/>
            <person name="Stajich J.E."/>
            <person name="Barry K."/>
            <person name="Grigoriev I.V."/>
            <person name="Crous P."/>
            <person name="Smith M.E."/>
        </authorList>
    </citation>
    <scope>NUCLEOTIDE SEQUENCE</scope>
    <source>
        <strain evidence="2">NRRL 3115</strain>
    </source>
</reference>
<comment type="caution">
    <text evidence="2">The sequence shown here is derived from an EMBL/GenBank/DDBJ whole genome shotgun (WGS) entry which is preliminary data.</text>
</comment>
<name>A0A9W8KYC8_9FUNG</name>
<feature type="compositionally biased region" description="Basic residues" evidence="1">
    <location>
        <begin position="9"/>
        <end position="22"/>
    </location>
</feature>
<proteinExistence type="predicted"/>
<protein>
    <submittedName>
        <fullName evidence="2">Uncharacterized protein</fullName>
    </submittedName>
</protein>
<accession>A0A9W8KYC8</accession>
<feature type="region of interest" description="Disordered" evidence="1">
    <location>
        <begin position="156"/>
        <end position="194"/>
    </location>
</feature>
<evidence type="ECO:0000313" key="3">
    <source>
        <dbReference type="Proteomes" id="UP001151518"/>
    </source>
</evidence>
<organism evidence="2 3">
    <name type="scientific">Coemansia spiralis</name>
    <dbReference type="NCBI Taxonomy" id="417178"/>
    <lineage>
        <taxon>Eukaryota</taxon>
        <taxon>Fungi</taxon>
        <taxon>Fungi incertae sedis</taxon>
        <taxon>Zoopagomycota</taxon>
        <taxon>Kickxellomycotina</taxon>
        <taxon>Kickxellomycetes</taxon>
        <taxon>Kickxellales</taxon>
        <taxon>Kickxellaceae</taxon>
        <taxon>Coemansia</taxon>
    </lineage>
</organism>
<dbReference type="AlphaFoldDB" id="A0A9W8KYC8"/>
<evidence type="ECO:0000313" key="2">
    <source>
        <dbReference type="EMBL" id="KAJ2677441.1"/>
    </source>
</evidence>
<gene>
    <name evidence="2" type="ORF">GGI25_003196</name>
</gene>
<dbReference type="InterPro" id="IPR044688">
    <property type="entry name" value="SCI-1-like"/>
</dbReference>
<dbReference type="PANTHER" id="PTHR34117">
    <property type="entry name" value="STYLE CELL-CYCLE INHIBITOR 1"/>
    <property type="match status" value="1"/>
</dbReference>
<feature type="compositionally biased region" description="Basic and acidic residues" evidence="1">
    <location>
        <begin position="265"/>
        <end position="294"/>
    </location>
</feature>
<feature type="region of interest" description="Disordered" evidence="1">
    <location>
        <begin position="1"/>
        <end position="49"/>
    </location>
</feature>
<dbReference type="OrthoDB" id="2139939at2759"/>
<feature type="region of interest" description="Disordered" evidence="1">
    <location>
        <begin position="265"/>
        <end position="326"/>
    </location>
</feature>
<evidence type="ECO:0000256" key="1">
    <source>
        <dbReference type="SAM" id="MobiDB-lite"/>
    </source>
</evidence>
<sequence>MDRGSERHTRSKSPSKARHRRQREQSPSSPERERRRNKRHEERGKASAVPEISQDDYFRLNASFRLWLRKEKNKYFDELPTAKARKHFASFVRAWNSGRLRSRYYSQDGELANLSKSIVTRHNWSFAANINREEMDHIKAAVQSSSALGAAAEVYAPSQEQGPTIPSRAELPPESARLFDEEQRDRDRWRRRKERRDAKERRELILDEVAPKETGREAMLAKKRALNQIRHAERTVDMELSDSEVFGGATDDLDALKKDRAVREKRRLERKQEIQSEKSHGQRLQERMDKERSTIELLQAMAQQSREQGLGMLAHHQQHQQHPSQR</sequence>
<dbReference type="EMBL" id="JANBTW010000033">
    <property type="protein sequence ID" value="KAJ2677441.1"/>
    <property type="molecule type" value="Genomic_DNA"/>
</dbReference>
<feature type="compositionally biased region" description="Basic and acidic residues" evidence="1">
    <location>
        <begin position="177"/>
        <end position="188"/>
    </location>
</feature>